<proteinExistence type="predicted"/>
<keyword evidence="1" id="KW-0732">Signal</keyword>
<organism evidence="2 3">
    <name type="scientific">Solanum commersonii</name>
    <name type="common">Commerson's wild potato</name>
    <name type="synonym">Commerson's nightshade</name>
    <dbReference type="NCBI Taxonomy" id="4109"/>
    <lineage>
        <taxon>Eukaryota</taxon>
        <taxon>Viridiplantae</taxon>
        <taxon>Streptophyta</taxon>
        <taxon>Embryophyta</taxon>
        <taxon>Tracheophyta</taxon>
        <taxon>Spermatophyta</taxon>
        <taxon>Magnoliopsida</taxon>
        <taxon>eudicotyledons</taxon>
        <taxon>Gunneridae</taxon>
        <taxon>Pentapetalae</taxon>
        <taxon>asterids</taxon>
        <taxon>lamiids</taxon>
        <taxon>Solanales</taxon>
        <taxon>Solanaceae</taxon>
        <taxon>Solanoideae</taxon>
        <taxon>Solaneae</taxon>
        <taxon>Solanum</taxon>
    </lineage>
</organism>
<accession>A0A9J5XII0</accession>
<keyword evidence="3" id="KW-1185">Reference proteome</keyword>
<gene>
    <name evidence="2" type="ORF">H5410_047518</name>
</gene>
<feature type="chain" id="PRO_5039901282" description="RNase H family protein" evidence="1">
    <location>
        <begin position="24"/>
        <end position="325"/>
    </location>
</feature>
<protein>
    <recommendedName>
        <fullName evidence="4">RNase H family protein</fullName>
    </recommendedName>
</protein>
<dbReference type="EMBL" id="JACXVP010000009">
    <property type="protein sequence ID" value="KAG5587084.1"/>
    <property type="molecule type" value="Genomic_DNA"/>
</dbReference>
<sequence>MYLGGRAILIRHILLAMPVHLLASTSTKTGSCINGENLNNFFWGSIEGKDKHHWASWDQDMLFQKSKYFRWPHPLTKQLTSHVSQSWRAICKISHLPYGIRPGHIKLNEVWQAEVWHELLIGVHCPGSLWNRLHSMNLTKHIFGKQNLDTRWENLKSLIGSPMETRMYRLVKWAKPQVNSDGSCIDGNCGAGGVIRDYNGRFIMELVQVIGLKGELCWLVYNIVLCKAYTKSLRGYLRTIDLVDKTKEIMVERGVIVQYCYREAIKVADKLAFLNWMHKKFDFHHIFRNVKVSKGSIELDRLEMASFWVQQKKATKIQFDPPLVA</sequence>
<dbReference type="AlphaFoldDB" id="A0A9J5XII0"/>
<feature type="signal peptide" evidence="1">
    <location>
        <begin position="1"/>
        <end position="23"/>
    </location>
</feature>
<comment type="caution">
    <text evidence="2">The sequence shown here is derived from an EMBL/GenBank/DDBJ whole genome shotgun (WGS) entry which is preliminary data.</text>
</comment>
<reference evidence="2 3" key="1">
    <citation type="submission" date="2020-09" db="EMBL/GenBank/DDBJ databases">
        <title>De no assembly of potato wild relative species, Solanum commersonii.</title>
        <authorList>
            <person name="Cho K."/>
        </authorList>
    </citation>
    <scope>NUCLEOTIDE SEQUENCE [LARGE SCALE GENOMIC DNA]</scope>
    <source>
        <strain evidence="2">LZ3.2</strain>
        <tissue evidence="2">Leaf</tissue>
    </source>
</reference>
<evidence type="ECO:0000313" key="2">
    <source>
        <dbReference type="EMBL" id="KAG5587084.1"/>
    </source>
</evidence>
<evidence type="ECO:0000256" key="1">
    <source>
        <dbReference type="SAM" id="SignalP"/>
    </source>
</evidence>
<evidence type="ECO:0000313" key="3">
    <source>
        <dbReference type="Proteomes" id="UP000824120"/>
    </source>
</evidence>
<evidence type="ECO:0008006" key="4">
    <source>
        <dbReference type="Google" id="ProtNLM"/>
    </source>
</evidence>
<name>A0A9J5XII0_SOLCO</name>
<dbReference type="Proteomes" id="UP000824120">
    <property type="component" value="Chromosome 9"/>
</dbReference>